<dbReference type="AlphaFoldDB" id="A0AA36HU23"/>
<keyword evidence="1" id="KW-0175">Coiled coil</keyword>
<dbReference type="Proteomes" id="UP001178507">
    <property type="component" value="Unassembled WGS sequence"/>
</dbReference>
<proteinExistence type="predicted"/>
<keyword evidence="4" id="KW-1185">Reference proteome</keyword>
<feature type="compositionally biased region" description="Basic and acidic residues" evidence="2">
    <location>
        <begin position="1"/>
        <end position="12"/>
    </location>
</feature>
<evidence type="ECO:0000313" key="3">
    <source>
        <dbReference type="EMBL" id="CAJ1375364.1"/>
    </source>
</evidence>
<feature type="coiled-coil region" evidence="1">
    <location>
        <begin position="245"/>
        <end position="338"/>
    </location>
</feature>
<name>A0AA36HU23_9DINO</name>
<evidence type="ECO:0000256" key="2">
    <source>
        <dbReference type="SAM" id="MobiDB-lite"/>
    </source>
</evidence>
<evidence type="ECO:0000313" key="4">
    <source>
        <dbReference type="Proteomes" id="UP001178507"/>
    </source>
</evidence>
<feature type="region of interest" description="Disordered" evidence="2">
    <location>
        <begin position="1"/>
        <end position="25"/>
    </location>
</feature>
<evidence type="ECO:0000256" key="1">
    <source>
        <dbReference type="SAM" id="Coils"/>
    </source>
</evidence>
<organism evidence="3 4">
    <name type="scientific">Effrenium voratum</name>
    <dbReference type="NCBI Taxonomy" id="2562239"/>
    <lineage>
        <taxon>Eukaryota</taxon>
        <taxon>Sar</taxon>
        <taxon>Alveolata</taxon>
        <taxon>Dinophyceae</taxon>
        <taxon>Suessiales</taxon>
        <taxon>Symbiodiniaceae</taxon>
        <taxon>Effrenium</taxon>
    </lineage>
</organism>
<protein>
    <submittedName>
        <fullName evidence="3">Uncharacterized protein</fullName>
    </submittedName>
</protein>
<reference evidence="3" key="1">
    <citation type="submission" date="2023-08" db="EMBL/GenBank/DDBJ databases">
        <authorList>
            <person name="Chen Y."/>
            <person name="Shah S."/>
            <person name="Dougan E. K."/>
            <person name="Thang M."/>
            <person name="Chan C."/>
        </authorList>
    </citation>
    <scope>NUCLEOTIDE SEQUENCE</scope>
</reference>
<comment type="caution">
    <text evidence="3">The sequence shown here is derived from an EMBL/GenBank/DDBJ whole genome shotgun (WGS) entry which is preliminary data.</text>
</comment>
<sequence length="729" mass="79471">MAPKGREDGLEMKRRRSYPTVPNKKPCLEDPASLVRPSRHACLANLEEAVDKLLDVSESGRELLRLLVKGSLCSPPQERHKIQVAGAQLAAEAFQSGKEALQFECEEAATEAEKYRDMVQAKAKDLKDTKKEFVAAAAAFRSAKAVFLEDNKSLQIARKTLDQATEELTNHRSALKEVTGSKEELELAVHRHMPAILNGSCELQLHADAVGPLLARIPEESLKNAAASSLKLEPEKRGAFDNAVLQQLNSTFSKLLEAVPSAEEEQLEVEEAEKVEATASLAFAEARRQQAQSAHALRLAELDLRQAQGHEGQAAELLKEAEQELACGERQLEAARDSLREFQSGPMASLKVLEEDPKDVVPESPKVKQASEPISAQARVSLAEGLPATAFTLQVSKLCDCRMPAHKLGGRRQRCLKIAHILLMLRCKAAIGRGWHWQKLPPTVAREVSRVLLRLMRRLLCRRSEAMDADLAEQQLTQWLWEWLDLTQDDRLSLTATAVKGFAGLPLQVQARHLALLIDIKLATFRMEQDVAEDATEANDIERCARGVRVYQLLLAALTPLADDELDSIGQAAVGEFQALVSPLGMARVVLRLSPYRRRQLTHILVRDEIMEELSALRLGRALTALDSMLGTETLDAVLTGMDAAVSVGSGVLGVGSGILAAGANVLDSLGTLGNASMDLGIYPALFPLADEGPTQETATVPAMSEPHAELSRADACVASGPTDQHDFL</sequence>
<feature type="coiled-coil region" evidence="1">
    <location>
        <begin position="98"/>
        <end position="181"/>
    </location>
</feature>
<gene>
    <name evidence="3" type="ORF">EVOR1521_LOCUS4659</name>
</gene>
<dbReference type="EMBL" id="CAUJNA010000317">
    <property type="protein sequence ID" value="CAJ1375364.1"/>
    <property type="molecule type" value="Genomic_DNA"/>
</dbReference>
<accession>A0AA36HU23</accession>